<comment type="subcellular location">
    <subcellularLocation>
        <location evidence="1">Cell inner membrane</location>
        <topology evidence="1">Multi-pass membrane protein</topology>
    </subcellularLocation>
    <subcellularLocation>
        <location evidence="13">Cell membrane</location>
        <topology evidence="13">Multi-pass membrane protein</topology>
    </subcellularLocation>
</comment>
<evidence type="ECO:0000256" key="2">
    <source>
        <dbReference type="ARBA" id="ARBA00010527"/>
    </source>
</evidence>
<evidence type="ECO:0000313" key="17">
    <source>
        <dbReference type="Proteomes" id="UP000634011"/>
    </source>
</evidence>
<evidence type="ECO:0000256" key="5">
    <source>
        <dbReference type="ARBA" id="ARBA00022475"/>
    </source>
</evidence>
<evidence type="ECO:0000256" key="9">
    <source>
        <dbReference type="ARBA" id="ARBA00023136"/>
    </source>
</evidence>
<dbReference type="GO" id="GO:0032977">
    <property type="term" value="F:membrane insertase activity"/>
    <property type="evidence" value="ECO:0007669"/>
    <property type="project" value="InterPro"/>
</dbReference>
<dbReference type="NCBIfam" id="NF002352">
    <property type="entry name" value="PRK01318.1-3"/>
    <property type="match status" value="1"/>
</dbReference>
<dbReference type="InterPro" id="IPR019998">
    <property type="entry name" value="Membr_insert_YidC"/>
</dbReference>
<accession>A0A923HPR8</accession>
<dbReference type="GO" id="GO:0005886">
    <property type="term" value="C:plasma membrane"/>
    <property type="evidence" value="ECO:0007669"/>
    <property type="project" value="UniProtKB-SubCell"/>
</dbReference>
<dbReference type="EMBL" id="JACOFV010000008">
    <property type="protein sequence ID" value="MBC3862493.1"/>
    <property type="molecule type" value="Genomic_DNA"/>
</dbReference>
<dbReference type="InterPro" id="IPR047196">
    <property type="entry name" value="YidC_ALB_C"/>
</dbReference>
<evidence type="ECO:0000313" key="16">
    <source>
        <dbReference type="EMBL" id="MBC3862493.1"/>
    </source>
</evidence>
<keyword evidence="17" id="KW-1185">Reference proteome</keyword>
<comment type="caution">
    <text evidence="16">The sequence shown here is derived from an EMBL/GenBank/DDBJ whole genome shotgun (WGS) entry which is preliminary data.</text>
</comment>
<dbReference type="InterPro" id="IPR028055">
    <property type="entry name" value="YidC/Oxa/ALB_C"/>
</dbReference>
<evidence type="ECO:0000256" key="12">
    <source>
        <dbReference type="ARBA" id="ARBA00033342"/>
    </source>
</evidence>
<feature type="domain" description="Membrane insertase YidC N-terminal" evidence="15">
    <location>
        <begin position="134"/>
        <end position="385"/>
    </location>
</feature>
<evidence type="ECO:0000256" key="13">
    <source>
        <dbReference type="HAMAP-Rule" id="MF_01810"/>
    </source>
</evidence>
<dbReference type="Pfam" id="PF02096">
    <property type="entry name" value="60KD_IMP"/>
    <property type="match status" value="1"/>
</dbReference>
<evidence type="ECO:0000256" key="8">
    <source>
        <dbReference type="ARBA" id="ARBA00022989"/>
    </source>
</evidence>
<comment type="function">
    <text evidence="13">Required for the insertion and/or proper folding and/or complex formation of integral membrane proteins into the membrane. Involved in integration of membrane proteins that insert both dependently and independently of the Sec translocase complex, as well as at least some lipoproteins. Aids folding of multispanning membrane proteins.</text>
</comment>
<evidence type="ECO:0000256" key="10">
    <source>
        <dbReference type="ARBA" id="ARBA00023186"/>
    </source>
</evidence>
<comment type="similarity">
    <text evidence="2 13">Belongs to the OXA1/ALB3/YidC family. Type 1 subfamily.</text>
</comment>
<organism evidence="16 17">
    <name type="scientific">Undibacterium jejuense</name>
    <dbReference type="NCBI Taxonomy" id="1344949"/>
    <lineage>
        <taxon>Bacteria</taxon>
        <taxon>Pseudomonadati</taxon>
        <taxon>Pseudomonadota</taxon>
        <taxon>Betaproteobacteria</taxon>
        <taxon>Burkholderiales</taxon>
        <taxon>Oxalobacteraceae</taxon>
        <taxon>Undibacterium</taxon>
    </lineage>
</organism>
<dbReference type="InterPro" id="IPR028053">
    <property type="entry name" value="Membr_insert_YidC_N"/>
</dbReference>
<dbReference type="InterPro" id="IPR001708">
    <property type="entry name" value="YidC/ALB3/OXA1/COX18"/>
</dbReference>
<keyword evidence="8 13" id="KW-1133">Transmembrane helix</keyword>
<dbReference type="Proteomes" id="UP000634011">
    <property type="component" value="Unassembled WGS sequence"/>
</dbReference>
<evidence type="ECO:0000256" key="11">
    <source>
        <dbReference type="ARBA" id="ARBA00033245"/>
    </source>
</evidence>
<dbReference type="Gene3D" id="2.70.98.90">
    <property type="match status" value="1"/>
</dbReference>
<feature type="transmembrane region" description="Helical" evidence="13">
    <location>
        <begin position="503"/>
        <end position="521"/>
    </location>
</feature>
<dbReference type="CDD" id="cd20070">
    <property type="entry name" value="5TM_YidC_Alb3"/>
    <property type="match status" value="1"/>
</dbReference>
<evidence type="ECO:0000256" key="7">
    <source>
        <dbReference type="ARBA" id="ARBA00022927"/>
    </source>
</evidence>
<dbReference type="PRINTS" id="PR00701">
    <property type="entry name" value="60KDINNERMP"/>
</dbReference>
<feature type="transmembrane region" description="Helical" evidence="13">
    <location>
        <begin position="542"/>
        <end position="561"/>
    </location>
</feature>
<sequence length="586" mass="64772">MDIKRTVLWVIFSMSLLLLWDNWMRHNGKSSMFFPAAATQQAKDAKTATANNSSVPTANSANAANGTTAVPANGEAVAVAVKTERITITTDVIKADIDTLGGEVKRLELLQYKDHPKPEHFYYPFLEAIGLREKAPSDKNVVLFSENDTRTYLAQTGLANAAYPNHKSVFVAQPGKRSLDGSDSVQLVLVSEQGGVKLTKTFTFKKGDYAIDVKHTVTNNTTAAITPALYLQLIHDGTKPEGGSMFTGPSEFYAPAVYTDAEHFQKLDFEKIGKAEHEQPGSSNNNHAKSADNGWVAVIQHFFVSAFVPQDKSTREFRTEKVRDNIYSVSTVLQLGSIAPGASKDSDATLYTGPQSTATLEKIAPGLELVKDYGILAIIAKPLFGLMSFIHGLIGNWGWTIVVFTISIKLALFPLSAAGYRSMAKMKVVTPKMQAVRERYKNDPQKMNQAMMELYKTEKINPLGGCFPILIQMPVFLSLYWVLQASVEMRGAPWMGWITDLTSPDPLFILPVIYAISMYITTKLNPAPADPMQAKMMMFMPLAFSVMFFFFPSGLVLYWVVNNILSIGQQWVINNKLIPPEHKVKA</sequence>
<comment type="subunit">
    <text evidence="13">Interacts with the Sec translocase complex via SecD. Specifically interacts with transmembrane segments of nascent integral membrane proteins during membrane integration.</text>
</comment>
<evidence type="ECO:0000259" key="15">
    <source>
        <dbReference type="Pfam" id="PF14849"/>
    </source>
</evidence>
<dbReference type="PANTHER" id="PTHR12428:SF65">
    <property type="entry name" value="CYTOCHROME C OXIDASE ASSEMBLY PROTEIN COX18, MITOCHONDRIAL"/>
    <property type="match status" value="1"/>
</dbReference>
<reference evidence="16" key="1">
    <citation type="submission" date="2020-08" db="EMBL/GenBank/DDBJ databases">
        <title>Novel species isolated from subtropical streams in China.</title>
        <authorList>
            <person name="Lu H."/>
        </authorList>
    </citation>
    <scope>NUCLEOTIDE SEQUENCE</scope>
    <source>
        <strain evidence="16">KACC 12607</strain>
    </source>
</reference>
<keyword evidence="5 13" id="KW-1003">Cell membrane</keyword>
<dbReference type="InterPro" id="IPR038221">
    <property type="entry name" value="YidC_periplasmic_sf"/>
</dbReference>
<evidence type="ECO:0000256" key="4">
    <source>
        <dbReference type="ARBA" id="ARBA00022448"/>
    </source>
</evidence>
<dbReference type="GO" id="GO:0051205">
    <property type="term" value="P:protein insertion into membrane"/>
    <property type="evidence" value="ECO:0007669"/>
    <property type="project" value="TreeGrafter"/>
</dbReference>
<proteinExistence type="inferred from homology"/>
<keyword evidence="10 13" id="KW-0143">Chaperone</keyword>
<feature type="transmembrane region" description="Helical" evidence="13">
    <location>
        <begin position="397"/>
        <end position="417"/>
    </location>
</feature>
<feature type="transmembrane region" description="Helical" evidence="13">
    <location>
        <begin position="6"/>
        <end position="23"/>
    </location>
</feature>
<dbReference type="RefSeq" id="WP_186912465.1">
    <property type="nucleotide sequence ID" value="NZ_JACOFV010000008.1"/>
</dbReference>
<keyword evidence="4 13" id="KW-0813">Transport</keyword>
<keyword evidence="6 13" id="KW-0812">Transmembrane</keyword>
<dbReference type="GO" id="GO:0015031">
    <property type="term" value="P:protein transport"/>
    <property type="evidence" value="ECO:0007669"/>
    <property type="project" value="UniProtKB-KW"/>
</dbReference>
<evidence type="ECO:0000256" key="6">
    <source>
        <dbReference type="ARBA" id="ARBA00022692"/>
    </source>
</evidence>
<name>A0A923HPR8_9BURK</name>
<feature type="domain" description="Membrane insertase YidC N-terminal" evidence="15">
    <location>
        <begin position="85"/>
        <end position="118"/>
    </location>
</feature>
<keyword evidence="9 13" id="KW-0472">Membrane</keyword>
<feature type="domain" description="Membrane insertase YidC/Oxa/ALB C-terminal" evidence="14">
    <location>
        <begin position="397"/>
        <end position="575"/>
    </location>
</feature>
<dbReference type="PRINTS" id="PR01900">
    <property type="entry name" value="YIDCPROTEIN"/>
</dbReference>
<keyword evidence="7 13" id="KW-0653">Protein transport</keyword>
<dbReference type="PANTHER" id="PTHR12428">
    <property type="entry name" value="OXA1"/>
    <property type="match status" value="1"/>
</dbReference>
<dbReference type="AlphaFoldDB" id="A0A923HPR8"/>
<evidence type="ECO:0000256" key="3">
    <source>
        <dbReference type="ARBA" id="ARBA00015325"/>
    </source>
</evidence>
<evidence type="ECO:0000259" key="14">
    <source>
        <dbReference type="Pfam" id="PF02096"/>
    </source>
</evidence>
<protein>
    <recommendedName>
        <fullName evidence="3 13">Membrane protein insertase YidC</fullName>
    </recommendedName>
    <alternativeName>
        <fullName evidence="12 13">Foldase YidC</fullName>
    </alternativeName>
    <alternativeName>
        <fullName evidence="13">Membrane protein YidC</fullName>
    </alternativeName>
    <alternativeName>
        <fullName evidence="11 13">membrane integrase YidC</fullName>
    </alternativeName>
</protein>
<gene>
    <name evidence="13 16" type="primary">yidC</name>
    <name evidence="16" type="ORF">H8K32_10315</name>
</gene>
<evidence type="ECO:0000256" key="1">
    <source>
        <dbReference type="ARBA" id="ARBA00004429"/>
    </source>
</evidence>
<dbReference type="NCBIfam" id="TIGR03593">
    <property type="entry name" value="yidC_nterm"/>
    <property type="match status" value="2"/>
</dbReference>
<feature type="transmembrane region" description="Helical" evidence="13">
    <location>
        <begin position="460"/>
        <end position="483"/>
    </location>
</feature>
<dbReference type="HAMAP" id="MF_01810">
    <property type="entry name" value="YidC_type1"/>
    <property type="match status" value="1"/>
</dbReference>
<dbReference type="NCBIfam" id="TIGR03592">
    <property type="entry name" value="yidC_oxa1_cterm"/>
    <property type="match status" value="1"/>
</dbReference>
<dbReference type="Pfam" id="PF14849">
    <property type="entry name" value="YidC_periplas"/>
    <property type="match status" value="2"/>
</dbReference>
<dbReference type="CDD" id="cd19961">
    <property type="entry name" value="EcYidC-like_peri"/>
    <property type="match status" value="1"/>
</dbReference>